<dbReference type="EMBL" id="CP030759">
    <property type="protein sequence ID" value="AXA37201.1"/>
    <property type="molecule type" value="Genomic_DNA"/>
</dbReference>
<dbReference type="AlphaFoldDB" id="A0A2Z4Y7K0"/>
<proteinExistence type="predicted"/>
<protein>
    <submittedName>
        <fullName evidence="1">Uncharacterized protein</fullName>
    </submittedName>
</protein>
<dbReference type="KEGG" id="schv:BRCON_2431"/>
<reference evidence="1 2" key="1">
    <citation type="submission" date="2018-05" db="EMBL/GenBank/DDBJ databases">
        <title>A metagenomic window into the 2 km-deep terrestrial subsurface aquifer revealed taxonomically and functionally diverse microbial community comprising novel uncultured bacterial lineages.</title>
        <authorList>
            <person name="Kadnikov V.V."/>
            <person name="Mardanov A.V."/>
            <person name="Beletsky A.V."/>
            <person name="Banks D."/>
            <person name="Pimenov N.V."/>
            <person name="Frank Y.A."/>
            <person name="Karnachuk O.V."/>
            <person name="Ravin N.V."/>
        </authorList>
    </citation>
    <scope>NUCLEOTIDE SEQUENCE [LARGE SCALE GENOMIC DNA]</scope>
    <source>
        <strain evidence="1">BY</strain>
    </source>
</reference>
<evidence type="ECO:0000313" key="2">
    <source>
        <dbReference type="Proteomes" id="UP000262583"/>
    </source>
</evidence>
<evidence type="ECO:0000313" key="1">
    <source>
        <dbReference type="EMBL" id="AXA37201.1"/>
    </source>
</evidence>
<accession>A0A2Z4Y7K0</accession>
<name>A0A2Z4Y7K0_SUMC1</name>
<dbReference type="Proteomes" id="UP000262583">
    <property type="component" value="Chromosome"/>
</dbReference>
<organism evidence="1 2">
    <name type="scientific">Sumerlaea chitinivorans</name>
    <dbReference type="NCBI Taxonomy" id="2250252"/>
    <lineage>
        <taxon>Bacteria</taxon>
        <taxon>Candidatus Sumerlaeota</taxon>
        <taxon>Candidatus Sumerlaeia</taxon>
        <taxon>Candidatus Sumerlaeales</taxon>
        <taxon>Candidatus Sumerlaeaceae</taxon>
        <taxon>Candidatus Sumerlaea</taxon>
    </lineage>
</organism>
<gene>
    <name evidence="1" type="ORF">BRCON_2431</name>
</gene>
<sequence length="203" mass="22668">MSGTQRCASVLIARVCRSLPFNCGDRWSTHPQACSNAEHSEGDFLSTSHDSKALLPEILIGVTFPLTPKVYHWAIQCQRCSEERSKCLSHSRRGEKTLRGEGDSTFVKGFFPSRHLYSQHIFDKRKCGRDGVTLSCFHSIPKLREVGADSLALVPLDEDLGAFDGAACPTLRFQILRDHLECSGRELQPRNDGHRFTAAPLRV</sequence>